<evidence type="ECO:0008006" key="3">
    <source>
        <dbReference type="Google" id="ProtNLM"/>
    </source>
</evidence>
<dbReference type="SUPFAM" id="SSF52540">
    <property type="entry name" value="P-loop containing nucleoside triphosphate hydrolases"/>
    <property type="match status" value="1"/>
</dbReference>
<dbReference type="EMBL" id="CP060712">
    <property type="protein sequence ID" value="QNN48868.1"/>
    <property type="molecule type" value="Genomic_DNA"/>
</dbReference>
<dbReference type="KEGG" id="pei:H9L10_11345"/>
<dbReference type="Gene3D" id="3.40.50.300">
    <property type="entry name" value="P-loop containing nucleotide triphosphate hydrolases"/>
    <property type="match status" value="1"/>
</dbReference>
<dbReference type="InterPro" id="IPR027417">
    <property type="entry name" value="P-loop_NTPase"/>
</dbReference>
<organism evidence="1 2">
    <name type="scientific">Phycicoccus endophyticus</name>
    <dbReference type="NCBI Taxonomy" id="1690220"/>
    <lineage>
        <taxon>Bacteria</taxon>
        <taxon>Bacillati</taxon>
        <taxon>Actinomycetota</taxon>
        <taxon>Actinomycetes</taxon>
        <taxon>Micrococcales</taxon>
        <taxon>Intrasporangiaceae</taxon>
        <taxon>Phycicoccus</taxon>
    </lineage>
</organism>
<dbReference type="RefSeq" id="WP_166102746.1">
    <property type="nucleotide sequence ID" value="NZ_BMMY01000008.1"/>
</dbReference>
<proteinExistence type="predicted"/>
<protein>
    <recommendedName>
        <fullName evidence="3">Pilus assembly protein FlpE</fullName>
    </recommendedName>
</protein>
<gene>
    <name evidence="1" type="ORF">H9L10_11345</name>
</gene>
<keyword evidence="2" id="KW-1185">Reference proteome</keyword>
<accession>A0A7G9QZU3</accession>
<dbReference type="Proteomes" id="UP000515976">
    <property type="component" value="Chromosome"/>
</dbReference>
<evidence type="ECO:0000313" key="1">
    <source>
        <dbReference type="EMBL" id="QNN48868.1"/>
    </source>
</evidence>
<dbReference type="AlphaFoldDB" id="A0A7G9QZU3"/>
<sequence>MTPRAHIVLTGASGGLGVSTLALAVGRRLAVAGTPCTVVDLATTAGGLDVTAGIEHLPGRRWSALAEVRGPVPPGPLLRALPHEDGCRVLSAGGLGPRSVPAVAVRDTLASVLAGPEAVVVDLPPSSPHLAGALAGEPLLVVLAGLRTRQLADVDALVERLIEAAPEEGGHPDLRLVTRGPRPSAGVLDDVLAALGIAHLDHLVDDAHVPREAERGLWPGTTRSALRRCADAVVAAGAPDVLGQAS</sequence>
<evidence type="ECO:0000313" key="2">
    <source>
        <dbReference type="Proteomes" id="UP000515976"/>
    </source>
</evidence>
<name>A0A7G9QZU3_9MICO</name>
<reference evidence="1 2" key="1">
    <citation type="submission" date="2020-08" db="EMBL/GenBank/DDBJ databases">
        <title>Genome sequence of Phycicoccus endophyticus JCM 31784T.</title>
        <authorList>
            <person name="Hyun D.-W."/>
            <person name="Bae J.-W."/>
        </authorList>
    </citation>
    <scope>NUCLEOTIDE SEQUENCE [LARGE SCALE GENOMIC DNA]</scope>
    <source>
        <strain evidence="1 2">JCM 31784</strain>
    </source>
</reference>